<dbReference type="GO" id="GO:0009279">
    <property type="term" value="C:cell outer membrane"/>
    <property type="evidence" value="ECO:0007669"/>
    <property type="project" value="TreeGrafter"/>
</dbReference>
<dbReference type="InterPro" id="IPR011528">
    <property type="entry name" value="NERD"/>
</dbReference>
<dbReference type="Pfam" id="PF00515">
    <property type="entry name" value="TPR_1"/>
    <property type="match status" value="1"/>
</dbReference>
<evidence type="ECO:0000313" key="5">
    <source>
        <dbReference type="EMBL" id="GEO05707.1"/>
    </source>
</evidence>
<evidence type="ECO:0000256" key="2">
    <source>
        <dbReference type="ARBA" id="ARBA00022803"/>
    </source>
</evidence>
<dbReference type="RefSeq" id="WP_146900280.1">
    <property type="nucleotide sequence ID" value="NZ_BJYS01000026.1"/>
</dbReference>
<dbReference type="Pfam" id="PF13181">
    <property type="entry name" value="TPR_8"/>
    <property type="match status" value="3"/>
</dbReference>
<dbReference type="SUPFAM" id="SSF81901">
    <property type="entry name" value="HCP-like"/>
    <property type="match status" value="2"/>
</dbReference>
<dbReference type="AlphaFoldDB" id="A0A512B1N3"/>
<feature type="repeat" description="TPR" evidence="3">
    <location>
        <begin position="995"/>
        <end position="1028"/>
    </location>
</feature>
<dbReference type="SUPFAM" id="SSF48452">
    <property type="entry name" value="TPR-like"/>
    <property type="match status" value="1"/>
</dbReference>
<accession>A0A512B1N3</accession>
<dbReference type="Pfam" id="PF07719">
    <property type="entry name" value="TPR_2"/>
    <property type="match status" value="1"/>
</dbReference>
<dbReference type="Pfam" id="PF13432">
    <property type="entry name" value="TPR_16"/>
    <property type="match status" value="2"/>
</dbReference>
<dbReference type="InterPro" id="IPR011990">
    <property type="entry name" value="TPR-like_helical_dom_sf"/>
</dbReference>
<feature type="repeat" description="TPR" evidence="3">
    <location>
        <begin position="401"/>
        <end position="434"/>
    </location>
</feature>
<dbReference type="Pfam" id="PF08378">
    <property type="entry name" value="NERD"/>
    <property type="match status" value="1"/>
</dbReference>
<dbReference type="OrthoDB" id="965869at2"/>
<reference evidence="5 6" key="1">
    <citation type="submission" date="2019-07" db="EMBL/GenBank/DDBJ databases">
        <title>Whole genome shotgun sequence of Adhaeribacter aerolatus NBRC 106133.</title>
        <authorList>
            <person name="Hosoyama A."/>
            <person name="Uohara A."/>
            <person name="Ohji S."/>
            <person name="Ichikawa N."/>
        </authorList>
    </citation>
    <scope>NUCLEOTIDE SEQUENCE [LARGE SCALE GENOMIC DNA]</scope>
    <source>
        <strain evidence="5 6">NBRC 106133</strain>
    </source>
</reference>
<keyword evidence="1" id="KW-0677">Repeat</keyword>
<feature type="repeat" description="TPR" evidence="3">
    <location>
        <begin position="503"/>
        <end position="536"/>
    </location>
</feature>
<dbReference type="Pfam" id="PF13414">
    <property type="entry name" value="TPR_11"/>
    <property type="match status" value="1"/>
</dbReference>
<keyword evidence="6" id="KW-1185">Reference proteome</keyword>
<evidence type="ECO:0000256" key="3">
    <source>
        <dbReference type="PROSITE-ProRule" id="PRU00339"/>
    </source>
</evidence>
<feature type="repeat" description="TPR" evidence="3">
    <location>
        <begin position="953"/>
        <end position="986"/>
    </location>
</feature>
<dbReference type="PROSITE" id="PS50293">
    <property type="entry name" value="TPR_REGION"/>
    <property type="match status" value="1"/>
</dbReference>
<feature type="repeat" description="TPR" evidence="3">
    <location>
        <begin position="226"/>
        <end position="259"/>
    </location>
</feature>
<sequence length="1089" mass="125817">MAFHAFLNNPYNYTHENEIFDVLVEKLSARYRDTNYLSILLGNVNCNGREMDAIAIKKNSITIIDFKNYGGDIKFSENAAWETNDTIIKGGTYLNPLEQLKDNKRIFKQYLEHTSNIFYYKDSAFLPHISGLVLFHKTINFNQAVLPPNIKTWFRIADIDSASDTLYNFSSLRIKLSESEILNFPKALHLEEYRKEKLLYTSRLTNNQELKGNDIEVKHQNIHPDISALISLGNIRFIEGDFYGAIDAYTQATIVNPSESLAYYKRGLCYQSLDENLNAIDDFNQAIAFSRNFSPAFLGRANSFFSLKQYNKAMEDYIRITNDKSKPVKEARSQIHFKLGSIHASNEHYSPALEEFTRSIEYEHSYYEPYFERGRVNLIAGNYKEAVNDFSEYIHSKPNNPEAYFYKGKAKEACGSMEEAINEYSLALKYRPKYSEVLLHRANALVILNKYEEALKDYDLYVLINPNDNLIFVRRGDIKKGLYDYKGAIEDFSKVINVNPSNAAAFFKRGLTQLELKAYKKAIEDFDVAISLNLLKQEVYFKRAEAKLNLEDYEGVIEDYSYIIAAGTRDANVFYKSGLAKQFRLDFSGAIEDFTDAIGLTKSPYNCGDFYASRAFAYKSIGEYTSAISDYLIAIKLSSDKANKLKLSLSDAYLGIAVNENSYGNYENAIINYVEAIKLNPTNNKDLRIALAEVYFNKALINKKEYKPENAFADFSKAIELNHNNPFYYYERSLLRFTFNDYLGAHMDFSIASELEPDDVYYTNQQCCYDTIIEAIELNPGNWACFTEEETIEDIIEEFEIALIESIKAVDHEPIEEDFLHWNNNEYYEFRGYGNYTDSAHFYYRSGDLKVSLQNFKGAIEDYTKAIELDWDVADYYQYRAYASFEVKDYDNAVADYVEAIRLDSTKENELRISLAEVYFKKAIDSLEIGLYTDFDYAIEDYTKAIELNPSNAEYYYHRGLTRCDTKDYKGAAKDFTKAIKLNSIRNEELKRLLPYAYFYNAIAKERNGNYNKAIINYTRAIELNPSDAEYYQNRGCANFEMNNFEAALADYTKAIELDPSKTKQLIPRLVNSYNNMRNFMGSDFVSVD</sequence>
<protein>
    <recommendedName>
        <fullName evidence="4">NERD domain-containing protein</fullName>
    </recommendedName>
</protein>
<feature type="repeat" description="TPR" evidence="3">
    <location>
        <begin position="840"/>
        <end position="873"/>
    </location>
</feature>
<dbReference type="PROSITE" id="PS50965">
    <property type="entry name" value="NERD"/>
    <property type="match status" value="1"/>
</dbReference>
<gene>
    <name evidence="5" type="ORF">AAE02nite_33710</name>
</gene>
<feature type="domain" description="NERD" evidence="4">
    <location>
        <begin position="11"/>
        <end position="130"/>
    </location>
</feature>
<dbReference type="InterPro" id="IPR013105">
    <property type="entry name" value="TPR_2"/>
</dbReference>
<feature type="repeat" description="TPR" evidence="3">
    <location>
        <begin position="469"/>
        <end position="502"/>
    </location>
</feature>
<dbReference type="Gene3D" id="1.25.40.10">
    <property type="entry name" value="Tetratricopeptide repeat domain"/>
    <property type="match status" value="9"/>
</dbReference>
<dbReference type="InterPro" id="IPR050498">
    <property type="entry name" value="Ycf3"/>
</dbReference>
<feature type="repeat" description="TPR" evidence="3">
    <location>
        <begin position="435"/>
        <end position="468"/>
    </location>
</feature>
<evidence type="ECO:0000259" key="4">
    <source>
        <dbReference type="PROSITE" id="PS50965"/>
    </source>
</evidence>
<dbReference type="Proteomes" id="UP000321532">
    <property type="component" value="Unassembled WGS sequence"/>
</dbReference>
<feature type="repeat" description="TPR" evidence="3">
    <location>
        <begin position="874"/>
        <end position="907"/>
    </location>
</feature>
<evidence type="ECO:0000256" key="1">
    <source>
        <dbReference type="ARBA" id="ARBA00022737"/>
    </source>
</evidence>
<feature type="repeat" description="TPR" evidence="3">
    <location>
        <begin position="650"/>
        <end position="683"/>
    </location>
</feature>
<comment type="caution">
    <text evidence="5">The sequence shown here is derived from an EMBL/GenBank/DDBJ whole genome shotgun (WGS) entry which is preliminary data.</text>
</comment>
<dbReference type="PANTHER" id="PTHR44858">
    <property type="entry name" value="TETRATRICOPEPTIDE REPEAT PROTEIN 6"/>
    <property type="match status" value="1"/>
</dbReference>
<evidence type="ECO:0000313" key="6">
    <source>
        <dbReference type="Proteomes" id="UP000321532"/>
    </source>
</evidence>
<feature type="repeat" description="TPR" evidence="3">
    <location>
        <begin position="260"/>
        <end position="293"/>
    </location>
</feature>
<dbReference type="PROSITE" id="PS50005">
    <property type="entry name" value="TPR"/>
    <property type="match status" value="15"/>
</dbReference>
<dbReference type="PANTHER" id="PTHR44858:SF1">
    <property type="entry name" value="UDP-N-ACETYLGLUCOSAMINE--PEPTIDE N-ACETYLGLUCOSAMINYLTRANSFERASE SPINDLY-RELATED"/>
    <property type="match status" value="1"/>
</dbReference>
<dbReference type="GO" id="GO:0046813">
    <property type="term" value="P:receptor-mediated virion attachment to host cell"/>
    <property type="evidence" value="ECO:0007669"/>
    <property type="project" value="TreeGrafter"/>
</dbReference>
<dbReference type="InterPro" id="IPR019734">
    <property type="entry name" value="TPR_rpt"/>
</dbReference>
<proteinExistence type="predicted"/>
<dbReference type="SMART" id="SM00028">
    <property type="entry name" value="TPR"/>
    <property type="match status" value="20"/>
</dbReference>
<keyword evidence="2 3" id="KW-0802">TPR repeat</keyword>
<feature type="repeat" description="TPR" evidence="3">
    <location>
        <begin position="1029"/>
        <end position="1062"/>
    </location>
</feature>
<name>A0A512B1N3_9BACT</name>
<dbReference type="EMBL" id="BJYS01000026">
    <property type="protein sequence ID" value="GEO05707.1"/>
    <property type="molecule type" value="Genomic_DNA"/>
</dbReference>
<feature type="repeat" description="TPR" evidence="3">
    <location>
        <begin position="692"/>
        <end position="725"/>
    </location>
</feature>
<feature type="repeat" description="TPR" evidence="3">
    <location>
        <begin position="333"/>
        <end position="366"/>
    </location>
</feature>
<feature type="repeat" description="TPR" evidence="3">
    <location>
        <begin position="367"/>
        <end position="400"/>
    </location>
</feature>
<organism evidence="5 6">
    <name type="scientific">Adhaeribacter aerolatus</name>
    <dbReference type="NCBI Taxonomy" id="670289"/>
    <lineage>
        <taxon>Bacteria</taxon>
        <taxon>Pseudomonadati</taxon>
        <taxon>Bacteroidota</taxon>
        <taxon>Cytophagia</taxon>
        <taxon>Cytophagales</taxon>
        <taxon>Hymenobacteraceae</taxon>
        <taxon>Adhaeribacter</taxon>
    </lineage>
</organism>